<proteinExistence type="predicted"/>
<evidence type="ECO:0000313" key="4">
    <source>
        <dbReference type="Proteomes" id="UP001156703"/>
    </source>
</evidence>
<evidence type="ECO:0000256" key="1">
    <source>
        <dbReference type="SAM" id="MobiDB-lite"/>
    </source>
</evidence>
<organism evidence="3 4">
    <name type="scientific">Sphingomonas astaxanthinifaciens DSM 22298</name>
    <dbReference type="NCBI Taxonomy" id="1123267"/>
    <lineage>
        <taxon>Bacteria</taxon>
        <taxon>Pseudomonadati</taxon>
        <taxon>Pseudomonadota</taxon>
        <taxon>Alphaproteobacteria</taxon>
        <taxon>Sphingomonadales</taxon>
        <taxon>Sphingomonadaceae</taxon>
        <taxon>Sphingomonas</taxon>
    </lineage>
</organism>
<keyword evidence="4" id="KW-1185">Reference proteome</keyword>
<dbReference type="EMBL" id="BSOO01000006">
    <property type="protein sequence ID" value="GLR47130.1"/>
    <property type="molecule type" value="Genomic_DNA"/>
</dbReference>
<dbReference type="Pfam" id="PF07791">
    <property type="entry name" value="Imm11"/>
    <property type="match status" value="1"/>
</dbReference>
<evidence type="ECO:0000313" key="3">
    <source>
        <dbReference type="EMBL" id="GLR47130.1"/>
    </source>
</evidence>
<accession>A0ABQ5Z556</accession>
<feature type="region of interest" description="Disordered" evidence="1">
    <location>
        <begin position="29"/>
        <end position="50"/>
    </location>
</feature>
<sequence>MPYGLNVSPVNGHYVSVEAIDGAIDQVSLEDETPDGGYPPRGRPLSAGRPVRTEHLPTRMRWLGREGHAIPDFDNGLVLNVSAKAKALIEELEPGIHQFVEVSYENASGQHLERRYFLFVGNRLDSMHPDNPTMALNRGMYWVPLQDLIRRGQPIPADKSPEMAPKIVLSADQIGHAHLWVDSRSAGGATFVSDRFVDAVRDRGLTGLKPSAIETW</sequence>
<dbReference type="InterPro" id="IPR012433">
    <property type="entry name" value="Imm11"/>
</dbReference>
<evidence type="ECO:0000259" key="2">
    <source>
        <dbReference type="Pfam" id="PF07791"/>
    </source>
</evidence>
<protein>
    <recommendedName>
        <fullName evidence="2">Immunity MXAN-0049 protein domain-containing protein</fullName>
    </recommendedName>
</protein>
<name>A0ABQ5Z556_9SPHN</name>
<feature type="domain" description="Immunity MXAN-0049 protein" evidence="2">
    <location>
        <begin position="32"/>
        <end position="214"/>
    </location>
</feature>
<dbReference type="RefSeq" id="WP_029942373.1">
    <property type="nucleotide sequence ID" value="NZ_BSOO01000006.1"/>
</dbReference>
<comment type="caution">
    <text evidence="3">The sequence shown here is derived from an EMBL/GenBank/DDBJ whole genome shotgun (WGS) entry which is preliminary data.</text>
</comment>
<reference evidence="4" key="1">
    <citation type="journal article" date="2019" name="Int. J. Syst. Evol. Microbiol.">
        <title>The Global Catalogue of Microorganisms (GCM) 10K type strain sequencing project: providing services to taxonomists for standard genome sequencing and annotation.</title>
        <authorList>
            <consortium name="The Broad Institute Genomics Platform"/>
            <consortium name="The Broad Institute Genome Sequencing Center for Infectious Disease"/>
            <person name="Wu L."/>
            <person name="Ma J."/>
        </authorList>
    </citation>
    <scope>NUCLEOTIDE SEQUENCE [LARGE SCALE GENOMIC DNA]</scope>
    <source>
        <strain evidence="4">NBRC 102146</strain>
    </source>
</reference>
<gene>
    <name evidence="3" type="ORF">GCM10007925_08410</name>
</gene>
<dbReference type="Proteomes" id="UP001156703">
    <property type="component" value="Unassembled WGS sequence"/>
</dbReference>